<dbReference type="AlphaFoldDB" id="A0A1T4MN52"/>
<name>A0A1T4MN52_9FIRM</name>
<accession>A0A1T4MN52</accession>
<evidence type="ECO:0000256" key="1">
    <source>
        <dbReference type="ARBA" id="ARBA00001478"/>
    </source>
</evidence>
<dbReference type="SUPFAM" id="SSF53756">
    <property type="entry name" value="UDP-Glycosyltransferase/glycogen phosphorylase"/>
    <property type="match status" value="1"/>
</dbReference>
<evidence type="ECO:0000313" key="10">
    <source>
        <dbReference type="EMBL" id="SJZ68214.1"/>
    </source>
</evidence>
<evidence type="ECO:0000259" key="8">
    <source>
        <dbReference type="Pfam" id="PF00534"/>
    </source>
</evidence>
<dbReference type="InterPro" id="IPR001296">
    <property type="entry name" value="Glyco_trans_1"/>
</dbReference>
<evidence type="ECO:0000256" key="4">
    <source>
        <dbReference type="ARBA" id="ARBA00022676"/>
    </source>
</evidence>
<proteinExistence type="inferred from homology"/>
<keyword evidence="6 7" id="KW-0320">Glycogen biosynthesis</keyword>
<organism evidence="10 11">
    <name type="scientific">Eubacterium ruminantium</name>
    <dbReference type="NCBI Taxonomy" id="42322"/>
    <lineage>
        <taxon>Bacteria</taxon>
        <taxon>Bacillati</taxon>
        <taxon>Bacillota</taxon>
        <taxon>Clostridia</taxon>
        <taxon>Eubacteriales</taxon>
        <taxon>Eubacteriaceae</taxon>
        <taxon>Eubacterium</taxon>
    </lineage>
</organism>
<evidence type="ECO:0000256" key="3">
    <source>
        <dbReference type="ARBA" id="ARBA00010281"/>
    </source>
</evidence>
<gene>
    <name evidence="7" type="primary">glgA</name>
    <name evidence="10" type="ORF">SAMN02745110_01286</name>
</gene>
<dbReference type="PANTHER" id="PTHR45825">
    <property type="entry name" value="GRANULE-BOUND STARCH SYNTHASE 1, CHLOROPLASTIC/AMYLOPLASTIC"/>
    <property type="match status" value="1"/>
</dbReference>
<dbReference type="EMBL" id="FUXA01000007">
    <property type="protein sequence ID" value="SJZ68214.1"/>
    <property type="molecule type" value="Genomic_DNA"/>
</dbReference>
<dbReference type="EC" id="2.4.1.21" evidence="7"/>
<feature type="binding site" evidence="7">
    <location>
        <position position="16"/>
    </location>
    <ligand>
        <name>ADP-alpha-D-glucose</name>
        <dbReference type="ChEBI" id="CHEBI:57498"/>
    </ligand>
</feature>
<comment type="similarity">
    <text evidence="3 7">Belongs to the glycosyltransferase 1 family. Bacterial/plant glycogen synthase subfamily.</text>
</comment>
<evidence type="ECO:0000256" key="2">
    <source>
        <dbReference type="ARBA" id="ARBA00002764"/>
    </source>
</evidence>
<dbReference type="OrthoDB" id="9808590at2"/>
<dbReference type="GO" id="GO:0005978">
    <property type="term" value="P:glycogen biosynthetic process"/>
    <property type="evidence" value="ECO:0007669"/>
    <property type="project" value="UniProtKB-UniRule"/>
</dbReference>
<dbReference type="InterPro" id="IPR011835">
    <property type="entry name" value="GS/SS"/>
</dbReference>
<comment type="function">
    <text evidence="2 7">Synthesizes alpha-1,4-glucan chains using ADP-glucose.</text>
</comment>
<reference evidence="10 11" key="1">
    <citation type="submission" date="2017-02" db="EMBL/GenBank/DDBJ databases">
        <authorList>
            <person name="Peterson S.W."/>
        </authorList>
    </citation>
    <scope>NUCLEOTIDE SEQUENCE [LARGE SCALE GENOMIC DNA]</scope>
    <source>
        <strain evidence="10 11">ATCC 17233</strain>
    </source>
</reference>
<dbReference type="NCBIfam" id="NF001898">
    <property type="entry name" value="PRK00654.1-1"/>
    <property type="match status" value="1"/>
</dbReference>
<dbReference type="UniPathway" id="UPA00164"/>
<keyword evidence="11" id="KW-1185">Reference proteome</keyword>
<dbReference type="PANTHER" id="PTHR45825:SF11">
    <property type="entry name" value="ALPHA AMYLASE DOMAIN-CONTAINING PROTEIN"/>
    <property type="match status" value="1"/>
</dbReference>
<comment type="pathway">
    <text evidence="7">Glycan biosynthesis; glycogen biosynthesis.</text>
</comment>
<dbReference type="Pfam" id="PF08323">
    <property type="entry name" value="Glyco_transf_5"/>
    <property type="match status" value="1"/>
</dbReference>
<dbReference type="Gene3D" id="3.40.50.2000">
    <property type="entry name" value="Glycogen Phosphorylase B"/>
    <property type="match status" value="2"/>
</dbReference>
<evidence type="ECO:0000256" key="6">
    <source>
        <dbReference type="ARBA" id="ARBA00023056"/>
    </source>
</evidence>
<dbReference type="GO" id="GO:0004373">
    <property type="term" value="F:alpha-1,4-glucan glucosyltransferase (UDP-glucose donor) activity"/>
    <property type="evidence" value="ECO:0007669"/>
    <property type="project" value="InterPro"/>
</dbReference>
<dbReference type="Proteomes" id="UP000189857">
    <property type="component" value="Unassembled WGS sequence"/>
</dbReference>
<dbReference type="CDD" id="cd03791">
    <property type="entry name" value="GT5_Glycogen_synthase_DULL1-like"/>
    <property type="match status" value="1"/>
</dbReference>
<dbReference type="InterPro" id="IPR013534">
    <property type="entry name" value="Starch_synth_cat_dom"/>
</dbReference>
<sequence length="478" mass="55133">MKKIAYIASECVPFIKTGGLADVVGTLPKKFNKKEYDVRIIMPNYMCLPEKYRKKMRYITHFHMDIGWKQQYVGVMYLEYEGVPVYFIDNEYYFNGFNIYGDVKWDIEKFCFFSKAALSILPGIGFQPDIIHCHDWQAGMVPVFLKTIFSSNPFYSNMKSVMTIHNLQFQGRWDIKTLQEYSGLPGYLFTPDKLEIDKDGSMLKGGLVYADKISTVSNTYAQEIQTPYYGEGLDGLLRARWQSLWGIVNGIDYQVWNPETDKAIAKNYSIKTYKKNKVANKLALQKELGLPEDPNAYMIGLISRLTDQKGLDLVDRIMNDIMTDGTQFVVLGTGDRRYEDMFRYYQGIHPAKLSANIYFSDELSHRIYAACDSMLVPSRFEPCGLTQLMALRYGTLPIVRETGGLKDTVIPYNEYEGTGTGFSFANYDAYELLNTINYSKKVFFDNKEAWAGLQKRAMEQNYSWANSAKIYEQMYNEL</sequence>
<keyword evidence="5 7" id="KW-0808">Transferase</keyword>
<feature type="domain" description="Glycosyl transferase family 1" evidence="8">
    <location>
        <begin position="293"/>
        <end position="437"/>
    </location>
</feature>
<protein>
    <recommendedName>
        <fullName evidence="7">Glycogen synthase</fullName>
        <ecNumber evidence="7">2.4.1.21</ecNumber>
    </recommendedName>
    <alternativeName>
        <fullName evidence="7">Starch [bacterial glycogen] synthase</fullName>
    </alternativeName>
</protein>
<dbReference type="Pfam" id="PF00534">
    <property type="entry name" value="Glycos_transf_1"/>
    <property type="match status" value="1"/>
</dbReference>
<dbReference type="HAMAP" id="MF_00484">
    <property type="entry name" value="Glycogen_synth"/>
    <property type="match status" value="1"/>
</dbReference>
<dbReference type="RefSeq" id="WP_078787126.1">
    <property type="nucleotide sequence ID" value="NZ_CACZYW010000002.1"/>
</dbReference>
<comment type="catalytic activity">
    <reaction evidence="1 7">
        <text>[(1-&gt;4)-alpha-D-glucosyl](n) + ADP-alpha-D-glucose = [(1-&gt;4)-alpha-D-glucosyl](n+1) + ADP + H(+)</text>
        <dbReference type="Rhea" id="RHEA:18189"/>
        <dbReference type="Rhea" id="RHEA-COMP:9584"/>
        <dbReference type="Rhea" id="RHEA-COMP:9587"/>
        <dbReference type="ChEBI" id="CHEBI:15378"/>
        <dbReference type="ChEBI" id="CHEBI:15444"/>
        <dbReference type="ChEBI" id="CHEBI:57498"/>
        <dbReference type="ChEBI" id="CHEBI:456216"/>
        <dbReference type="EC" id="2.4.1.21"/>
    </reaction>
</comment>
<dbReference type="NCBIfam" id="TIGR02095">
    <property type="entry name" value="glgA"/>
    <property type="match status" value="1"/>
</dbReference>
<dbReference type="GO" id="GO:0009011">
    <property type="term" value="F:alpha-1,4-glucan glucosyltransferase (ADP-glucose donor) activity"/>
    <property type="evidence" value="ECO:0007669"/>
    <property type="project" value="UniProtKB-UniRule"/>
</dbReference>
<keyword evidence="4 7" id="KW-0328">Glycosyltransferase</keyword>
<evidence type="ECO:0000256" key="5">
    <source>
        <dbReference type="ARBA" id="ARBA00022679"/>
    </source>
</evidence>
<evidence type="ECO:0000259" key="9">
    <source>
        <dbReference type="Pfam" id="PF08323"/>
    </source>
</evidence>
<evidence type="ECO:0000313" key="11">
    <source>
        <dbReference type="Proteomes" id="UP000189857"/>
    </source>
</evidence>
<evidence type="ECO:0000256" key="7">
    <source>
        <dbReference type="HAMAP-Rule" id="MF_00484"/>
    </source>
</evidence>
<feature type="domain" description="Starch synthase catalytic" evidence="9">
    <location>
        <begin position="3"/>
        <end position="238"/>
    </location>
</feature>